<evidence type="ECO:0000259" key="9">
    <source>
        <dbReference type="Pfam" id="PF20791"/>
    </source>
</evidence>
<keyword evidence="5" id="KW-0809">Transit peptide</keyword>
<keyword evidence="2" id="KW-0444">Lipid biosynthesis</keyword>
<dbReference type="PANTHER" id="PTHR31727">
    <property type="entry name" value="OLEOYL-ACYL CARRIER PROTEIN THIOESTERASE 1, CHLOROPLASTIC"/>
    <property type="match status" value="1"/>
</dbReference>
<dbReference type="Pfam" id="PF01643">
    <property type="entry name" value="Acyl-ACP_TE"/>
    <property type="match status" value="1"/>
</dbReference>
<dbReference type="Gene3D" id="3.10.129.10">
    <property type="entry name" value="Hotdog Thioesterase"/>
    <property type="match status" value="2"/>
</dbReference>
<evidence type="ECO:0000256" key="6">
    <source>
        <dbReference type="ARBA" id="ARBA00023098"/>
    </source>
</evidence>
<dbReference type="SUPFAM" id="SSF54637">
    <property type="entry name" value="Thioesterase/thiol ester dehydrase-isomerase"/>
    <property type="match status" value="2"/>
</dbReference>
<evidence type="ECO:0000256" key="2">
    <source>
        <dbReference type="ARBA" id="ARBA00022516"/>
    </source>
</evidence>
<name>A0A368V4S9_9BACT</name>
<comment type="similarity">
    <text evidence="1">Belongs to the acyl-ACP thioesterase family.</text>
</comment>
<evidence type="ECO:0000256" key="3">
    <source>
        <dbReference type="ARBA" id="ARBA00022801"/>
    </source>
</evidence>
<keyword evidence="11" id="KW-1185">Reference proteome</keyword>
<dbReference type="Pfam" id="PF20791">
    <property type="entry name" value="Acyl-ACP_TE_C"/>
    <property type="match status" value="1"/>
</dbReference>
<evidence type="ECO:0000259" key="8">
    <source>
        <dbReference type="Pfam" id="PF01643"/>
    </source>
</evidence>
<dbReference type="RefSeq" id="WP_114436929.1">
    <property type="nucleotide sequence ID" value="NZ_QPIZ01000009.1"/>
</dbReference>
<dbReference type="InterPro" id="IPR002864">
    <property type="entry name" value="Acyl-ACP_thioesterase_NHD"/>
</dbReference>
<organism evidence="10 11">
    <name type="scientific">Marinilabilia salmonicolor</name>
    <dbReference type="NCBI Taxonomy" id="989"/>
    <lineage>
        <taxon>Bacteria</taxon>
        <taxon>Pseudomonadati</taxon>
        <taxon>Bacteroidota</taxon>
        <taxon>Bacteroidia</taxon>
        <taxon>Marinilabiliales</taxon>
        <taxon>Marinilabiliaceae</taxon>
        <taxon>Marinilabilia</taxon>
    </lineage>
</organism>
<feature type="domain" description="Acyl-ACP thioesterase-like C-terminal" evidence="9">
    <location>
        <begin position="152"/>
        <end position="237"/>
    </location>
</feature>
<dbReference type="EMBL" id="QPIZ01000009">
    <property type="protein sequence ID" value="RCW36092.1"/>
    <property type="molecule type" value="Genomic_DNA"/>
</dbReference>
<evidence type="ECO:0000313" key="10">
    <source>
        <dbReference type="EMBL" id="RCW36092.1"/>
    </source>
</evidence>
<dbReference type="InterPro" id="IPR029069">
    <property type="entry name" value="HotDog_dom_sf"/>
</dbReference>
<keyword evidence="4" id="KW-0276">Fatty acid metabolism</keyword>
<proteinExistence type="inferred from homology"/>
<dbReference type="InterPro" id="IPR045023">
    <property type="entry name" value="FATA/B"/>
</dbReference>
<evidence type="ECO:0000256" key="5">
    <source>
        <dbReference type="ARBA" id="ARBA00022946"/>
    </source>
</evidence>
<dbReference type="Proteomes" id="UP000252733">
    <property type="component" value="Unassembled WGS sequence"/>
</dbReference>
<evidence type="ECO:0000256" key="4">
    <source>
        <dbReference type="ARBA" id="ARBA00022832"/>
    </source>
</evidence>
<accession>A0A368V4S9</accession>
<protein>
    <submittedName>
        <fullName evidence="10">Acyl-ACP thioesterase</fullName>
    </submittedName>
</protein>
<dbReference type="GO" id="GO:0000036">
    <property type="term" value="F:acyl carrier activity"/>
    <property type="evidence" value="ECO:0007669"/>
    <property type="project" value="TreeGrafter"/>
</dbReference>
<comment type="caution">
    <text evidence="10">The sequence shown here is derived from an EMBL/GenBank/DDBJ whole genome shotgun (WGS) entry which is preliminary data.</text>
</comment>
<reference evidence="10 11" key="1">
    <citation type="submission" date="2018-07" db="EMBL/GenBank/DDBJ databases">
        <title>Freshwater and sediment microbial communities from various areas in North America, analyzing microbe dynamics in response to fracking.</title>
        <authorList>
            <person name="Lamendella R."/>
        </authorList>
    </citation>
    <scope>NUCLEOTIDE SEQUENCE [LARGE SCALE GENOMIC DNA]</scope>
    <source>
        <strain evidence="10 11">160A</strain>
    </source>
</reference>
<sequence length="243" mass="27895">MPSKIWKEQISVSSFDVGASGRLEAAALMRHFQEVAAHHADELGVGFSDLMKEKVFWALTHLQIEADRWPGMEEQITVETWPRGTQKLYTTRDFLVSDGSGKVIIRATSAWIMVDYLRKRPMRPAERLANIDFTPGKEAISSFPEPFTCEGDQQSEAERKVAYSDLDINQHVNNTRYVEWIMDAIGFLSERWLKSLNIHFSNEFKYNETAILKWSTNGDDFYCSITHQKTEKTGVEACLKFTD</sequence>
<keyword evidence="7" id="KW-0275">Fatty acid biosynthesis</keyword>
<keyword evidence="6" id="KW-0443">Lipid metabolism</keyword>
<evidence type="ECO:0000313" key="11">
    <source>
        <dbReference type="Proteomes" id="UP000252733"/>
    </source>
</evidence>
<feature type="domain" description="Acyl-ACP thioesterase N-terminal hotdog" evidence="8">
    <location>
        <begin position="5"/>
        <end position="123"/>
    </location>
</feature>
<dbReference type="InterPro" id="IPR049427">
    <property type="entry name" value="Acyl-ACP_TE_C"/>
</dbReference>
<dbReference type="AlphaFoldDB" id="A0A368V4S9"/>
<dbReference type="CDD" id="cd00586">
    <property type="entry name" value="4HBT"/>
    <property type="match status" value="1"/>
</dbReference>
<dbReference type="PANTHER" id="PTHR31727:SF6">
    <property type="entry name" value="OLEOYL-ACYL CARRIER PROTEIN THIOESTERASE 1, CHLOROPLASTIC"/>
    <property type="match status" value="1"/>
</dbReference>
<evidence type="ECO:0000256" key="7">
    <source>
        <dbReference type="ARBA" id="ARBA00023160"/>
    </source>
</evidence>
<dbReference type="GO" id="GO:0016297">
    <property type="term" value="F:fatty acyl-[ACP] hydrolase activity"/>
    <property type="evidence" value="ECO:0007669"/>
    <property type="project" value="InterPro"/>
</dbReference>
<evidence type="ECO:0000256" key="1">
    <source>
        <dbReference type="ARBA" id="ARBA00006500"/>
    </source>
</evidence>
<gene>
    <name evidence="10" type="ORF">DFO77_10956</name>
</gene>
<keyword evidence="3" id="KW-0378">Hydrolase</keyword>